<dbReference type="EC" id="2.3.2.27" evidence="4"/>
<protein>
    <recommendedName>
        <fullName evidence="4">RING-type E3 ubiquitin transferase</fullName>
        <ecNumber evidence="4">2.3.2.27</ecNumber>
    </recommendedName>
</protein>
<dbReference type="InterPro" id="IPR001841">
    <property type="entry name" value="Znf_RING"/>
</dbReference>
<evidence type="ECO:0000313" key="19">
    <source>
        <dbReference type="Proteomes" id="UP000825729"/>
    </source>
</evidence>
<dbReference type="CDD" id="cd16461">
    <property type="entry name" value="RING-H2_EL5-like"/>
    <property type="match status" value="1"/>
</dbReference>
<dbReference type="FunFam" id="3.30.40.10:FF:000475">
    <property type="entry name" value="RING-H2 finger protein ATL3"/>
    <property type="match status" value="1"/>
</dbReference>
<gene>
    <name evidence="18" type="ORF">H6P81_015244</name>
</gene>
<keyword evidence="7" id="KW-0479">Metal-binding</keyword>
<evidence type="ECO:0000313" key="18">
    <source>
        <dbReference type="EMBL" id="KAG9443904.1"/>
    </source>
</evidence>
<comment type="caution">
    <text evidence="18">The sequence shown here is derived from an EMBL/GenBank/DDBJ whole genome shotgun (WGS) entry which is preliminary data.</text>
</comment>
<evidence type="ECO:0000256" key="4">
    <source>
        <dbReference type="ARBA" id="ARBA00012483"/>
    </source>
</evidence>
<keyword evidence="6 16" id="KW-0812">Transmembrane</keyword>
<evidence type="ECO:0000256" key="12">
    <source>
        <dbReference type="ARBA" id="ARBA00023136"/>
    </source>
</evidence>
<evidence type="ECO:0000256" key="9">
    <source>
        <dbReference type="ARBA" id="ARBA00022786"/>
    </source>
</evidence>
<dbReference type="GO" id="GO:0016020">
    <property type="term" value="C:membrane"/>
    <property type="evidence" value="ECO:0007669"/>
    <property type="project" value="UniProtKB-SubCell"/>
</dbReference>
<dbReference type="Gene3D" id="3.30.40.10">
    <property type="entry name" value="Zinc/RING finger domain, C3HC4 (zinc finger)"/>
    <property type="match status" value="1"/>
</dbReference>
<feature type="compositionally biased region" description="Polar residues" evidence="15">
    <location>
        <begin position="320"/>
        <end position="335"/>
    </location>
</feature>
<evidence type="ECO:0000256" key="6">
    <source>
        <dbReference type="ARBA" id="ARBA00022692"/>
    </source>
</evidence>
<feature type="region of interest" description="Disordered" evidence="15">
    <location>
        <begin position="320"/>
        <end position="374"/>
    </location>
</feature>
<comment type="subcellular location">
    <subcellularLocation>
        <location evidence="2">Membrane</location>
        <topology evidence="2">Single-pass membrane protein</topology>
    </subcellularLocation>
</comment>
<comment type="pathway">
    <text evidence="3">Protein modification; protein ubiquitination.</text>
</comment>
<dbReference type="InterPro" id="IPR013083">
    <property type="entry name" value="Znf_RING/FYVE/PHD"/>
</dbReference>
<comment type="catalytic activity">
    <reaction evidence="1">
        <text>S-ubiquitinyl-[E2 ubiquitin-conjugating enzyme]-L-cysteine + [acceptor protein]-L-lysine = [E2 ubiquitin-conjugating enzyme]-L-cysteine + N(6)-ubiquitinyl-[acceptor protein]-L-lysine.</text>
        <dbReference type="EC" id="2.3.2.27"/>
    </reaction>
</comment>
<dbReference type="PANTHER" id="PTHR46539">
    <property type="entry name" value="E3 UBIQUITIN-PROTEIN LIGASE ATL42"/>
    <property type="match status" value="1"/>
</dbReference>
<dbReference type="Proteomes" id="UP000825729">
    <property type="component" value="Unassembled WGS sequence"/>
</dbReference>
<evidence type="ECO:0000256" key="15">
    <source>
        <dbReference type="SAM" id="MobiDB-lite"/>
    </source>
</evidence>
<dbReference type="EMBL" id="JAINDJ010000006">
    <property type="protein sequence ID" value="KAG9443904.1"/>
    <property type="molecule type" value="Genomic_DNA"/>
</dbReference>
<dbReference type="PROSITE" id="PS50089">
    <property type="entry name" value="ZF_RING_2"/>
    <property type="match status" value="1"/>
</dbReference>
<name>A0AAV7E6U0_ARIFI</name>
<dbReference type="GO" id="GO:0061630">
    <property type="term" value="F:ubiquitin protein ligase activity"/>
    <property type="evidence" value="ECO:0007669"/>
    <property type="project" value="UniProtKB-EC"/>
</dbReference>
<accession>A0AAV7E6U0</accession>
<feature type="domain" description="RING-type" evidence="17">
    <location>
        <begin position="231"/>
        <end position="273"/>
    </location>
</feature>
<organism evidence="18 19">
    <name type="scientific">Aristolochia fimbriata</name>
    <name type="common">White veined hardy Dutchman's pipe vine</name>
    <dbReference type="NCBI Taxonomy" id="158543"/>
    <lineage>
        <taxon>Eukaryota</taxon>
        <taxon>Viridiplantae</taxon>
        <taxon>Streptophyta</taxon>
        <taxon>Embryophyta</taxon>
        <taxon>Tracheophyta</taxon>
        <taxon>Spermatophyta</taxon>
        <taxon>Magnoliopsida</taxon>
        <taxon>Magnoliidae</taxon>
        <taxon>Piperales</taxon>
        <taxon>Aristolochiaceae</taxon>
        <taxon>Aristolochia</taxon>
    </lineage>
</organism>
<dbReference type="GO" id="GO:0008270">
    <property type="term" value="F:zinc ion binding"/>
    <property type="evidence" value="ECO:0007669"/>
    <property type="project" value="UniProtKB-KW"/>
</dbReference>
<keyword evidence="9" id="KW-0833">Ubl conjugation pathway</keyword>
<feature type="transmembrane region" description="Helical" evidence="16">
    <location>
        <begin position="153"/>
        <end position="179"/>
    </location>
</feature>
<evidence type="ECO:0000256" key="16">
    <source>
        <dbReference type="SAM" id="Phobius"/>
    </source>
</evidence>
<keyword evidence="11 16" id="KW-1133">Transmembrane helix</keyword>
<sequence length="516" mass="55860">METEKGMGMAGEIELVFPLRGVLKQLDVSKGKAASTPKIWVLLLTGDLGILVELALLVAACSGCCLLHTFLKSGLCLVSDFISTFWSSWRARNPVLGQFVFLESWGFRLSDTESGDLCRADITGGKQSVSTMSTVGMDNSLKDSVPVSITGKVMLVAIIVLFLAVVFVIFLHLYAKWFWRRNGNSLSRRSGFVFAPARGVPASRQGLDASILGSLPVLVYKSEDFKEGLECAVCLCEVSDGEKARLLPKCNHGFHVDCIDMWFQSHSTCPICRTLVASESSASSDSELPVSEMSSAEGQSAESVNFPTNVLFWGTQDQVNTGRTSAEGGPSSSATNEDEGNRKIVIEIPRRLADGSGAASSPSSQRFTEEETKSPVTRLRSLRRLLSREKRLVVPCSPTGGDIEQGFGSKSKELPLPGEGLPIAAIPGAALLMNWEQSSLLEFTSNSSSAVGSYSGVLLSNTPWITNNLWVWGYDNTVNSKRITLMEPLKLHISGPRLLGKCLRLSVWTFSLALSL</sequence>
<reference evidence="18 19" key="1">
    <citation type="submission" date="2021-07" db="EMBL/GenBank/DDBJ databases">
        <title>The Aristolochia fimbriata genome: insights into angiosperm evolution, floral development and chemical biosynthesis.</title>
        <authorList>
            <person name="Jiao Y."/>
        </authorList>
    </citation>
    <scope>NUCLEOTIDE SEQUENCE [LARGE SCALE GENOMIC DNA]</scope>
    <source>
        <strain evidence="18">IBCAS-2021</strain>
        <tissue evidence="18">Leaf</tissue>
    </source>
</reference>
<comment type="similarity">
    <text evidence="13">Belongs to the RING-type zinc finger family. ATL subfamily.</text>
</comment>
<keyword evidence="12 16" id="KW-0472">Membrane</keyword>
<feature type="compositionally biased region" description="Low complexity" evidence="15">
    <location>
        <begin position="355"/>
        <end position="364"/>
    </location>
</feature>
<evidence type="ECO:0000256" key="10">
    <source>
        <dbReference type="ARBA" id="ARBA00022833"/>
    </source>
</evidence>
<dbReference type="Pfam" id="PF13639">
    <property type="entry name" value="zf-RING_2"/>
    <property type="match status" value="1"/>
</dbReference>
<feature type="compositionally biased region" description="Basic and acidic residues" evidence="15">
    <location>
        <begin position="339"/>
        <end position="353"/>
    </location>
</feature>
<dbReference type="AlphaFoldDB" id="A0AAV7E6U0"/>
<feature type="region of interest" description="Disordered" evidence="15">
    <location>
        <begin position="283"/>
        <end position="302"/>
    </location>
</feature>
<feature type="compositionally biased region" description="Polar residues" evidence="15">
    <location>
        <begin position="292"/>
        <end position="302"/>
    </location>
</feature>
<evidence type="ECO:0000256" key="13">
    <source>
        <dbReference type="ARBA" id="ARBA00024209"/>
    </source>
</evidence>
<keyword evidence="10" id="KW-0862">Zinc</keyword>
<evidence type="ECO:0000256" key="3">
    <source>
        <dbReference type="ARBA" id="ARBA00004906"/>
    </source>
</evidence>
<dbReference type="PANTHER" id="PTHR46539:SF21">
    <property type="entry name" value="LOW QUALITY PROTEIN: RING-H2 FINGER PROTEIN ATL3-LIKE"/>
    <property type="match status" value="1"/>
</dbReference>
<keyword evidence="8 14" id="KW-0863">Zinc-finger</keyword>
<dbReference type="SMART" id="SM00184">
    <property type="entry name" value="RING"/>
    <property type="match status" value="1"/>
</dbReference>
<evidence type="ECO:0000256" key="8">
    <source>
        <dbReference type="ARBA" id="ARBA00022771"/>
    </source>
</evidence>
<evidence type="ECO:0000256" key="1">
    <source>
        <dbReference type="ARBA" id="ARBA00000900"/>
    </source>
</evidence>
<evidence type="ECO:0000256" key="5">
    <source>
        <dbReference type="ARBA" id="ARBA00022679"/>
    </source>
</evidence>
<evidence type="ECO:0000259" key="17">
    <source>
        <dbReference type="PROSITE" id="PS50089"/>
    </source>
</evidence>
<evidence type="ECO:0000256" key="14">
    <source>
        <dbReference type="PROSITE-ProRule" id="PRU00175"/>
    </source>
</evidence>
<evidence type="ECO:0000256" key="7">
    <source>
        <dbReference type="ARBA" id="ARBA00022723"/>
    </source>
</evidence>
<evidence type="ECO:0000256" key="11">
    <source>
        <dbReference type="ARBA" id="ARBA00022989"/>
    </source>
</evidence>
<proteinExistence type="inferred from homology"/>
<evidence type="ECO:0000256" key="2">
    <source>
        <dbReference type="ARBA" id="ARBA00004167"/>
    </source>
</evidence>
<keyword evidence="19" id="KW-1185">Reference proteome</keyword>
<dbReference type="SUPFAM" id="SSF57850">
    <property type="entry name" value="RING/U-box"/>
    <property type="match status" value="1"/>
</dbReference>
<feature type="transmembrane region" description="Helical" evidence="16">
    <location>
        <begin position="39"/>
        <end position="71"/>
    </location>
</feature>
<keyword evidence="5" id="KW-0808">Transferase</keyword>